<evidence type="ECO:0000256" key="8">
    <source>
        <dbReference type="ARBA" id="ARBA00022840"/>
    </source>
</evidence>
<dbReference type="Pfam" id="PF02367">
    <property type="entry name" value="TsaE"/>
    <property type="match status" value="1"/>
</dbReference>
<evidence type="ECO:0000256" key="6">
    <source>
        <dbReference type="ARBA" id="ARBA00022723"/>
    </source>
</evidence>
<dbReference type="GO" id="GO:0046872">
    <property type="term" value="F:metal ion binding"/>
    <property type="evidence" value="ECO:0007669"/>
    <property type="project" value="UniProtKB-KW"/>
</dbReference>
<evidence type="ECO:0000256" key="1">
    <source>
        <dbReference type="ARBA" id="ARBA00004496"/>
    </source>
</evidence>
<organism evidence="11 12">
    <name type="scientific">Candidatus Campbellbacteria bacterium CG22_combo_CG10-13_8_21_14_all_43_18</name>
    <dbReference type="NCBI Taxonomy" id="1974530"/>
    <lineage>
        <taxon>Bacteria</taxon>
        <taxon>Candidatus Campbelliibacteriota</taxon>
    </lineage>
</organism>
<dbReference type="Proteomes" id="UP000231276">
    <property type="component" value="Unassembled WGS sequence"/>
</dbReference>
<dbReference type="AlphaFoldDB" id="A0A2H0DW12"/>
<keyword evidence="4" id="KW-0963">Cytoplasm</keyword>
<keyword evidence="9" id="KW-0460">Magnesium</keyword>
<dbReference type="PANTHER" id="PTHR33540:SF2">
    <property type="entry name" value="TRNA THREONYLCARBAMOYLADENOSINE BIOSYNTHESIS PROTEIN TSAE"/>
    <property type="match status" value="1"/>
</dbReference>
<keyword evidence="7" id="KW-0547">Nucleotide-binding</keyword>
<evidence type="ECO:0000256" key="4">
    <source>
        <dbReference type="ARBA" id="ARBA00022490"/>
    </source>
</evidence>
<name>A0A2H0DW12_9BACT</name>
<dbReference type="InterPro" id="IPR003442">
    <property type="entry name" value="T6A_TsaE"/>
</dbReference>
<dbReference type="GO" id="GO:0002949">
    <property type="term" value="P:tRNA threonylcarbamoyladenosine modification"/>
    <property type="evidence" value="ECO:0007669"/>
    <property type="project" value="InterPro"/>
</dbReference>
<gene>
    <name evidence="11" type="ORF">COW82_02605</name>
</gene>
<reference evidence="11 12" key="1">
    <citation type="submission" date="2017-09" db="EMBL/GenBank/DDBJ databases">
        <title>Depth-based differentiation of microbial function through sediment-hosted aquifers and enrichment of novel symbionts in the deep terrestrial subsurface.</title>
        <authorList>
            <person name="Probst A.J."/>
            <person name="Ladd B."/>
            <person name="Jarett J.K."/>
            <person name="Geller-Mcgrath D.E."/>
            <person name="Sieber C.M."/>
            <person name="Emerson J.B."/>
            <person name="Anantharaman K."/>
            <person name="Thomas B.C."/>
            <person name="Malmstrom R."/>
            <person name="Stieglmeier M."/>
            <person name="Klingl A."/>
            <person name="Woyke T."/>
            <person name="Ryan C.M."/>
            <person name="Banfield J.F."/>
        </authorList>
    </citation>
    <scope>NUCLEOTIDE SEQUENCE [LARGE SCALE GENOMIC DNA]</scope>
    <source>
        <strain evidence="11">CG22_combo_CG10-13_8_21_14_all_43_18</strain>
    </source>
</reference>
<evidence type="ECO:0000256" key="3">
    <source>
        <dbReference type="ARBA" id="ARBA00019010"/>
    </source>
</evidence>
<keyword evidence="11" id="KW-0808">Transferase</keyword>
<dbReference type="GO" id="GO:0005524">
    <property type="term" value="F:ATP binding"/>
    <property type="evidence" value="ECO:0007669"/>
    <property type="project" value="UniProtKB-KW"/>
</dbReference>
<evidence type="ECO:0000256" key="9">
    <source>
        <dbReference type="ARBA" id="ARBA00022842"/>
    </source>
</evidence>
<dbReference type="InterPro" id="IPR027417">
    <property type="entry name" value="P-loop_NTPase"/>
</dbReference>
<evidence type="ECO:0000256" key="7">
    <source>
        <dbReference type="ARBA" id="ARBA00022741"/>
    </source>
</evidence>
<dbReference type="NCBIfam" id="TIGR00150">
    <property type="entry name" value="T6A_YjeE"/>
    <property type="match status" value="1"/>
</dbReference>
<protein>
    <recommendedName>
        <fullName evidence="3">tRNA threonylcarbamoyladenosine biosynthesis protein TsaE</fullName>
    </recommendedName>
    <alternativeName>
        <fullName evidence="10">t(6)A37 threonylcarbamoyladenosine biosynthesis protein TsaE</fullName>
    </alternativeName>
</protein>
<dbReference type="GO" id="GO:0005737">
    <property type="term" value="C:cytoplasm"/>
    <property type="evidence" value="ECO:0007669"/>
    <property type="project" value="UniProtKB-SubCell"/>
</dbReference>
<accession>A0A2H0DW12</accession>
<evidence type="ECO:0000256" key="10">
    <source>
        <dbReference type="ARBA" id="ARBA00032441"/>
    </source>
</evidence>
<keyword evidence="8" id="KW-0067">ATP-binding</keyword>
<comment type="caution">
    <text evidence="11">The sequence shown here is derived from an EMBL/GenBank/DDBJ whole genome shotgun (WGS) entry which is preliminary data.</text>
</comment>
<keyword evidence="5" id="KW-0819">tRNA processing</keyword>
<dbReference type="SUPFAM" id="SSF52540">
    <property type="entry name" value="P-loop containing nucleoside triphosphate hydrolases"/>
    <property type="match status" value="1"/>
</dbReference>
<comment type="subcellular location">
    <subcellularLocation>
        <location evidence="1">Cytoplasm</location>
    </subcellularLocation>
</comment>
<evidence type="ECO:0000256" key="5">
    <source>
        <dbReference type="ARBA" id="ARBA00022694"/>
    </source>
</evidence>
<dbReference type="Gene3D" id="3.40.50.300">
    <property type="entry name" value="P-loop containing nucleotide triphosphate hydrolases"/>
    <property type="match status" value="1"/>
</dbReference>
<sequence>MKRVKYLSENLQETKKIAGEFLKKTHPQSKSATVVELIGNLGSGKTAFVKAAAEVLGLKNTVSSPTFVIQKIYKLRNKEFDYLIHLDAYRLENGKELKILGWQNILSSPENLIFIEWPEKVSDILPRGTKRVFFDFVSENTREIKYET</sequence>
<proteinExistence type="inferred from homology"/>
<keyword evidence="6" id="KW-0479">Metal-binding</keyword>
<evidence type="ECO:0000313" key="12">
    <source>
        <dbReference type="Proteomes" id="UP000231276"/>
    </source>
</evidence>
<evidence type="ECO:0000313" key="11">
    <source>
        <dbReference type="EMBL" id="PIP86365.1"/>
    </source>
</evidence>
<dbReference type="PANTHER" id="PTHR33540">
    <property type="entry name" value="TRNA THREONYLCARBAMOYLADENOSINE BIOSYNTHESIS PROTEIN TSAE"/>
    <property type="match status" value="1"/>
</dbReference>
<evidence type="ECO:0000256" key="2">
    <source>
        <dbReference type="ARBA" id="ARBA00007599"/>
    </source>
</evidence>
<dbReference type="EMBL" id="PCTS01000034">
    <property type="protein sequence ID" value="PIP86365.1"/>
    <property type="molecule type" value="Genomic_DNA"/>
</dbReference>
<comment type="similarity">
    <text evidence="2">Belongs to the TsaE family.</text>
</comment>
<dbReference type="GO" id="GO:0016740">
    <property type="term" value="F:transferase activity"/>
    <property type="evidence" value="ECO:0007669"/>
    <property type="project" value="UniProtKB-KW"/>
</dbReference>